<accession>A0AAV6RSM6</accession>
<protein>
    <submittedName>
        <fullName evidence="1">Uncharacterized protein</fullName>
    </submittedName>
</protein>
<sequence>MPVAGVGRGKRGETLRRILQKESPEPALAFSTLDSDFRTLDRDFRSLDSDCIGQGPVRQFLRFAENGTVHNTTSGVSGLKSPAWHPGHRRLMTFDVCTALIAE</sequence>
<keyword evidence="2" id="KW-1185">Reference proteome</keyword>
<evidence type="ECO:0000313" key="1">
    <source>
        <dbReference type="EMBL" id="KAG7508451.1"/>
    </source>
</evidence>
<gene>
    <name evidence="1" type="ORF">JOB18_013314</name>
</gene>
<reference evidence="1 2" key="1">
    <citation type="journal article" date="2021" name="Sci. Rep.">
        <title>Chromosome anchoring in Senegalese sole (Solea senegalensis) reveals sex-associated markers and genome rearrangements in flatfish.</title>
        <authorList>
            <person name="Guerrero-Cozar I."/>
            <person name="Gomez-Garrido J."/>
            <person name="Berbel C."/>
            <person name="Martinez-Blanch J.F."/>
            <person name="Alioto T."/>
            <person name="Claros M.G."/>
            <person name="Gagnaire P.A."/>
            <person name="Manchado M."/>
        </authorList>
    </citation>
    <scope>NUCLEOTIDE SEQUENCE [LARGE SCALE GENOMIC DNA]</scope>
    <source>
        <strain evidence="1">Sse05_10M</strain>
    </source>
</reference>
<dbReference type="EMBL" id="JAGKHQ010000009">
    <property type="protein sequence ID" value="KAG7508451.1"/>
    <property type="molecule type" value="Genomic_DNA"/>
</dbReference>
<dbReference type="AlphaFoldDB" id="A0AAV6RSM6"/>
<organism evidence="1 2">
    <name type="scientific">Solea senegalensis</name>
    <name type="common">Senegalese sole</name>
    <dbReference type="NCBI Taxonomy" id="28829"/>
    <lineage>
        <taxon>Eukaryota</taxon>
        <taxon>Metazoa</taxon>
        <taxon>Chordata</taxon>
        <taxon>Craniata</taxon>
        <taxon>Vertebrata</taxon>
        <taxon>Euteleostomi</taxon>
        <taxon>Actinopterygii</taxon>
        <taxon>Neopterygii</taxon>
        <taxon>Teleostei</taxon>
        <taxon>Neoteleostei</taxon>
        <taxon>Acanthomorphata</taxon>
        <taxon>Carangaria</taxon>
        <taxon>Pleuronectiformes</taxon>
        <taxon>Pleuronectoidei</taxon>
        <taxon>Soleidae</taxon>
        <taxon>Solea</taxon>
    </lineage>
</organism>
<comment type="caution">
    <text evidence="1">The sequence shown here is derived from an EMBL/GenBank/DDBJ whole genome shotgun (WGS) entry which is preliminary data.</text>
</comment>
<name>A0AAV6RSM6_SOLSE</name>
<proteinExistence type="predicted"/>
<dbReference type="Proteomes" id="UP000693946">
    <property type="component" value="Linkage Group LG17"/>
</dbReference>
<evidence type="ECO:0000313" key="2">
    <source>
        <dbReference type="Proteomes" id="UP000693946"/>
    </source>
</evidence>